<dbReference type="PANTHER" id="PTHR43943">
    <property type="entry name" value="DEHYDROGENASE/REDUCTASE (SDR FAMILY) MEMBER 4"/>
    <property type="match status" value="1"/>
</dbReference>
<dbReference type="RefSeq" id="XP_026599413.1">
    <property type="nucleotide sequence ID" value="XM_026752351.1"/>
</dbReference>
<keyword evidence="2" id="KW-0812">Transmembrane</keyword>
<gene>
    <name evidence="3" type="ORF">DSM5745_10335</name>
</gene>
<dbReference type="PANTHER" id="PTHR43943:SF2">
    <property type="entry name" value="DEHYDROGENASE_REDUCTASE 4"/>
    <property type="match status" value="1"/>
</dbReference>
<dbReference type="InterPro" id="IPR002347">
    <property type="entry name" value="SDR_fam"/>
</dbReference>
<protein>
    <submittedName>
        <fullName evidence="3">Uncharacterized protein</fullName>
    </submittedName>
</protein>
<dbReference type="OrthoDB" id="5840532at2759"/>
<name>A0A3D8QP44_9EURO</name>
<feature type="transmembrane region" description="Helical" evidence="2">
    <location>
        <begin position="12"/>
        <end position="30"/>
    </location>
</feature>
<reference evidence="3 4" key="1">
    <citation type="journal article" date="2018" name="IMA Fungus">
        <title>IMA Genome-F 9: Draft genome sequence of Annulohypoxylon stygium, Aspergillus mulundensis, Berkeleyomyces basicola (syn. Thielaviopsis basicola), Ceratocystis smalleyi, two Cercospora beticola strains, Coleophoma cylindrospora, Fusarium fracticaudum, Phialophora cf. hyalina, and Morchella septimelata.</title>
        <authorList>
            <person name="Wingfield B.D."/>
            <person name="Bills G.F."/>
            <person name="Dong Y."/>
            <person name="Huang W."/>
            <person name="Nel W.J."/>
            <person name="Swalarsk-Parry B.S."/>
            <person name="Vaghefi N."/>
            <person name="Wilken P.M."/>
            <person name="An Z."/>
            <person name="de Beer Z.W."/>
            <person name="De Vos L."/>
            <person name="Chen L."/>
            <person name="Duong T.A."/>
            <person name="Gao Y."/>
            <person name="Hammerbacher A."/>
            <person name="Kikkert J.R."/>
            <person name="Li Y."/>
            <person name="Li H."/>
            <person name="Li K."/>
            <person name="Li Q."/>
            <person name="Liu X."/>
            <person name="Ma X."/>
            <person name="Naidoo K."/>
            <person name="Pethybridge S.J."/>
            <person name="Sun J."/>
            <person name="Steenkamp E.T."/>
            <person name="van der Nest M.A."/>
            <person name="van Wyk S."/>
            <person name="Wingfield M.J."/>
            <person name="Xiong C."/>
            <person name="Yue Q."/>
            <person name="Zhang X."/>
        </authorList>
    </citation>
    <scope>NUCLEOTIDE SEQUENCE [LARGE SCALE GENOMIC DNA]</scope>
    <source>
        <strain evidence="3 4">DSM 5745</strain>
    </source>
</reference>
<dbReference type="GeneID" id="38120705"/>
<keyword evidence="2" id="KW-1133">Transmembrane helix</keyword>
<evidence type="ECO:0000256" key="2">
    <source>
        <dbReference type="SAM" id="Phobius"/>
    </source>
</evidence>
<dbReference type="STRING" id="1810919.A0A3D8QP44"/>
<evidence type="ECO:0000313" key="3">
    <source>
        <dbReference type="EMBL" id="RDW63224.1"/>
    </source>
</evidence>
<evidence type="ECO:0000313" key="4">
    <source>
        <dbReference type="Proteomes" id="UP000256690"/>
    </source>
</evidence>
<dbReference type="AlphaFoldDB" id="A0A3D8QP44"/>
<dbReference type="Pfam" id="PF00106">
    <property type="entry name" value="adh_short"/>
    <property type="match status" value="1"/>
</dbReference>
<keyword evidence="4" id="KW-1185">Reference proteome</keyword>
<proteinExistence type="inferred from homology"/>
<dbReference type="Pfam" id="PF13561">
    <property type="entry name" value="adh_short_C2"/>
    <property type="match status" value="1"/>
</dbReference>
<dbReference type="InterPro" id="IPR036291">
    <property type="entry name" value="NAD(P)-bd_dom_sf"/>
</dbReference>
<dbReference type="Proteomes" id="UP000256690">
    <property type="component" value="Unassembled WGS sequence"/>
</dbReference>
<dbReference type="Gene3D" id="3.40.50.720">
    <property type="entry name" value="NAD(P)-binding Rossmann-like Domain"/>
    <property type="match status" value="1"/>
</dbReference>
<accession>A0A3D8QP44</accession>
<keyword evidence="2" id="KW-0472">Membrane</keyword>
<comment type="similarity">
    <text evidence="1">Belongs to the short-chain dehydrogenases/reductases (SDR) family.</text>
</comment>
<comment type="caution">
    <text evidence="3">The sequence shown here is derived from an EMBL/GenBank/DDBJ whole genome shotgun (WGS) entry which is preliminary data.</text>
</comment>
<dbReference type="EMBL" id="PVWQ01000015">
    <property type="protein sequence ID" value="RDW63224.1"/>
    <property type="molecule type" value="Genomic_DNA"/>
</dbReference>
<dbReference type="SUPFAM" id="SSF51735">
    <property type="entry name" value="NAD(P)-binding Rossmann-fold domains"/>
    <property type="match status" value="1"/>
</dbReference>
<dbReference type="PRINTS" id="PR00081">
    <property type="entry name" value="GDHRDH"/>
</dbReference>
<sequence length="289" mass="30278">MSTKPTELESLAARTVVVVIGVGPIGLAIARRLGNGSRLLLADESQDSLDAAVQTLTIQGHESYALRTDLAVPASVQNMVWGASLLGAITTVVYAASQSDTAGPFAADADHQDIYKANIAGPACVLDAFSPYTSQGMSFVVVANIACQLHRKEEPFSPDFETHLAICPSHMLLHHPKLAEPLEGTEDTRGCPYAVSQRAMILRVQGAAEAYGAKGARVNVVIPGVAFLRVMQKNGESMASSVAKTPTRRLAVASDIANAVAFLCSPGASFITGSSIVVDGGMSAAERWQ</sequence>
<evidence type="ECO:0000256" key="1">
    <source>
        <dbReference type="ARBA" id="ARBA00006484"/>
    </source>
</evidence>
<organism evidence="3 4">
    <name type="scientific">Aspergillus mulundensis</name>
    <dbReference type="NCBI Taxonomy" id="1810919"/>
    <lineage>
        <taxon>Eukaryota</taxon>
        <taxon>Fungi</taxon>
        <taxon>Dikarya</taxon>
        <taxon>Ascomycota</taxon>
        <taxon>Pezizomycotina</taxon>
        <taxon>Eurotiomycetes</taxon>
        <taxon>Eurotiomycetidae</taxon>
        <taxon>Eurotiales</taxon>
        <taxon>Aspergillaceae</taxon>
        <taxon>Aspergillus</taxon>
        <taxon>Aspergillus subgen. Nidulantes</taxon>
    </lineage>
</organism>